<proteinExistence type="predicted"/>
<dbReference type="Proteomes" id="UP000823775">
    <property type="component" value="Unassembled WGS sequence"/>
</dbReference>
<name>A0ABS8SGV5_DATST</name>
<organism evidence="1 2">
    <name type="scientific">Datura stramonium</name>
    <name type="common">Jimsonweed</name>
    <name type="synonym">Common thornapple</name>
    <dbReference type="NCBI Taxonomy" id="4076"/>
    <lineage>
        <taxon>Eukaryota</taxon>
        <taxon>Viridiplantae</taxon>
        <taxon>Streptophyta</taxon>
        <taxon>Embryophyta</taxon>
        <taxon>Tracheophyta</taxon>
        <taxon>Spermatophyta</taxon>
        <taxon>Magnoliopsida</taxon>
        <taxon>eudicotyledons</taxon>
        <taxon>Gunneridae</taxon>
        <taxon>Pentapetalae</taxon>
        <taxon>asterids</taxon>
        <taxon>lamiids</taxon>
        <taxon>Solanales</taxon>
        <taxon>Solanaceae</taxon>
        <taxon>Solanoideae</taxon>
        <taxon>Datureae</taxon>
        <taxon>Datura</taxon>
    </lineage>
</organism>
<accession>A0ABS8SGV5</accession>
<dbReference type="EMBL" id="JACEIK010000477">
    <property type="protein sequence ID" value="MCD7457779.1"/>
    <property type="molecule type" value="Genomic_DNA"/>
</dbReference>
<sequence>MVEGGRNGAMTDGGCRLKKMARYARRLRPSNGVVDEKRRGRRVWFRFWWCVDGEDRGRGRCGGFWFDILPKKRIEEGGVVVSDSIFRWKRGEKREVVAALELVSLQRIHENLSD</sequence>
<evidence type="ECO:0000313" key="1">
    <source>
        <dbReference type="EMBL" id="MCD7457779.1"/>
    </source>
</evidence>
<keyword evidence="2" id="KW-1185">Reference proteome</keyword>
<protein>
    <submittedName>
        <fullName evidence="1">Uncharacterized protein</fullName>
    </submittedName>
</protein>
<reference evidence="1 2" key="1">
    <citation type="journal article" date="2021" name="BMC Genomics">
        <title>Datura genome reveals duplications of psychoactive alkaloid biosynthetic genes and high mutation rate following tissue culture.</title>
        <authorList>
            <person name="Rajewski A."/>
            <person name="Carter-House D."/>
            <person name="Stajich J."/>
            <person name="Litt A."/>
        </authorList>
    </citation>
    <scope>NUCLEOTIDE SEQUENCE [LARGE SCALE GENOMIC DNA]</scope>
    <source>
        <strain evidence="1">AR-01</strain>
    </source>
</reference>
<gene>
    <name evidence="1" type="ORF">HAX54_036157</name>
</gene>
<evidence type="ECO:0000313" key="2">
    <source>
        <dbReference type="Proteomes" id="UP000823775"/>
    </source>
</evidence>
<comment type="caution">
    <text evidence="1">The sequence shown here is derived from an EMBL/GenBank/DDBJ whole genome shotgun (WGS) entry which is preliminary data.</text>
</comment>